<evidence type="ECO:0000313" key="3">
    <source>
        <dbReference type="Proteomes" id="UP000316621"/>
    </source>
</evidence>
<feature type="transmembrane region" description="Helical" evidence="1">
    <location>
        <begin position="411"/>
        <end position="437"/>
    </location>
</feature>
<keyword evidence="3" id="KW-1185">Reference proteome</keyword>
<keyword evidence="1" id="KW-1133">Transmembrane helix</keyword>
<dbReference type="EMBL" id="CM010720">
    <property type="protein sequence ID" value="RZC67520.1"/>
    <property type="molecule type" value="Genomic_DNA"/>
</dbReference>
<dbReference type="PANTHER" id="PTHR33133">
    <property type="entry name" value="OS08G0107100 PROTEIN-RELATED"/>
    <property type="match status" value="1"/>
</dbReference>
<keyword evidence="1" id="KW-0472">Membrane</keyword>
<dbReference type="Proteomes" id="UP000316621">
    <property type="component" value="Chromosome 6"/>
</dbReference>
<reference evidence="2 3" key="1">
    <citation type="journal article" date="2018" name="Science">
        <title>The opium poppy genome and morphinan production.</title>
        <authorList>
            <person name="Guo L."/>
            <person name="Winzer T."/>
            <person name="Yang X."/>
            <person name="Li Y."/>
            <person name="Ning Z."/>
            <person name="He Z."/>
            <person name="Teodor R."/>
            <person name="Lu Y."/>
            <person name="Bowser T.A."/>
            <person name="Graham I.A."/>
            <person name="Ye K."/>
        </authorList>
    </citation>
    <scope>NUCLEOTIDE SEQUENCE [LARGE SCALE GENOMIC DNA]</scope>
    <source>
        <strain evidence="3">cv. HN1</strain>
        <tissue evidence="2">Leaves</tissue>
    </source>
</reference>
<dbReference type="PANTHER" id="PTHR33133:SF5">
    <property type="entry name" value="OS08G0107100 PROTEIN"/>
    <property type="match status" value="1"/>
</dbReference>
<proteinExistence type="predicted"/>
<feature type="transmembrane region" description="Helical" evidence="1">
    <location>
        <begin position="30"/>
        <end position="48"/>
    </location>
</feature>
<feature type="transmembrane region" description="Helical" evidence="1">
    <location>
        <begin position="282"/>
        <end position="308"/>
    </location>
</feature>
<feature type="transmembrane region" description="Helical" evidence="1">
    <location>
        <begin position="458"/>
        <end position="488"/>
    </location>
</feature>
<feature type="transmembrane region" description="Helical" evidence="1">
    <location>
        <begin position="243"/>
        <end position="262"/>
    </location>
</feature>
<evidence type="ECO:0000256" key="1">
    <source>
        <dbReference type="SAM" id="Phobius"/>
    </source>
</evidence>
<sequence length="658" mass="74236">MDRKLAEFHFMGIFDIYREAYKVTVSWKKIFLQIALALTLPLAIIYLAQIEISALALNAINQSNLQNLDLTQMGNPKYTGNLKTRFASEMIIFNVSKAIYGLCSIILSLFMTSAVVYTVACVYCSKDITFKKVMSAVPKLWKRLVITFLWFLLIQFVYIFIMSIVVALLMLLLLESGILSVDKLAVKSTNSMSVFGMILAIPFMIGFIYISFIWYMAAVVSILEDIRGIKAFKKGKNLIKGKIWIVFVTNILLQICNTGILFSFSSLAVHGEPLAMVFRVSLGILCLVLLVIFIHFGLVIQTIIYFVCKSHHKENIDKSSLGDHLDGYHLGHYVPLNKDEDVQLAGTMDRKSEEFESMGIFDIYREAYKVTMSSRKIFSQIVLALILPFALVTLAQIEIVQLPITNNLSNLIFTLFHSVLLQLLTSAVVYTAACAYCSKDITSKKVMIAVPKLWKRLVITYLWVFLISFVYSFLLIILMVILFVVPGILSDQVALKSTKIMSVLVVILLILYMIGAIYIILIWYMASVVSILEDIRGIKAIKKGKNLIKGNFWIVFVTFFLLLICNMGTVFSFSSLVVHGESLAMVVRVVLGICCLLLLVILIHFGLVTQTIVYFVCKSYHKENINKSNLGDHLDDYHIGYYVPLNKDEDLQLGGNAV</sequence>
<dbReference type="OMA" id="WKLVKGM"/>
<protein>
    <submittedName>
        <fullName evidence="2">Uncharacterized protein</fullName>
    </submittedName>
</protein>
<organism evidence="2 3">
    <name type="scientific">Papaver somniferum</name>
    <name type="common">Opium poppy</name>
    <dbReference type="NCBI Taxonomy" id="3469"/>
    <lineage>
        <taxon>Eukaryota</taxon>
        <taxon>Viridiplantae</taxon>
        <taxon>Streptophyta</taxon>
        <taxon>Embryophyta</taxon>
        <taxon>Tracheophyta</taxon>
        <taxon>Spermatophyta</taxon>
        <taxon>Magnoliopsida</taxon>
        <taxon>Ranunculales</taxon>
        <taxon>Papaveraceae</taxon>
        <taxon>Papaveroideae</taxon>
        <taxon>Papaver</taxon>
    </lineage>
</organism>
<feature type="transmembrane region" description="Helical" evidence="1">
    <location>
        <begin position="500"/>
        <end position="532"/>
    </location>
</feature>
<keyword evidence="1" id="KW-0812">Transmembrane</keyword>
<dbReference type="Gramene" id="RZC67520">
    <property type="protein sequence ID" value="RZC67520"/>
    <property type="gene ID" value="C5167_011210"/>
</dbReference>
<evidence type="ECO:0000313" key="2">
    <source>
        <dbReference type="EMBL" id="RZC67520.1"/>
    </source>
</evidence>
<gene>
    <name evidence="2" type="ORF">C5167_011210</name>
</gene>
<accession>A0A4Y7K595</accession>
<name>A0A4Y7K595_PAPSO</name>
<feature type="transmembrane region" description="Helical" evidence="1">
    <location>
        <begin position="194"/>
        <end position="223"/>
    </location>
</feature>
<feature type="transmembrane region" description="Helical" evidence="1">
    <location>
        <begin position="144"/>
        <end position="174"/>
    </location>
</feature>
<feature type="transmembrane region" description="Helical" evidence="1">
    <location>
        <begin position="377"/>
        <end position="399"/>
    </location>
</feature>
<feature type="transmembrane region" description="Helical" evidence="1">
    <location>
        <begin position="552"/>
        <end position="577"/>
    </location>
</feature>
<dbReference type="AlphaFoldDB" id="A0A4Y7K595"/>
<feature type="transmembrane region" description="Helical" evidence="1">
    <location>
        <begin position="98"/>
        <end position="123"/>
    </location>
</feature>
<feature type="transmembrane region" description="Helical" evidence="1">
    <location>
        <begin position="589"/>
        <end position="617"/>
    </location>
</feature>